<protein>
    <recommendedName>
        <fullName evidence="4">DUF3618 domain-containing protein</fullName>
    </recommendedName>
</protein>
<dbReference type="RefSeq" id="WP_276112861.1">
    <property type="nucleotide sequence ID" value="NZ_JARJBB010000077.1"/>
</dbReference>
<organism evidence="2 3">
    <name type="scientific">Streptomyces tropicalis</name>
    <dbReference type="NCBI Taxonomy" id="3034234"/>
    <lineage>
        <taxon>Bacteria</taxon>
        <taxon>Bacillati</taxon>
        <taxon>Actinomycetota</taxon>
        <taxon>Actinomycetes</taxon>
        <taxon>Kitasatosporales</taxon>
        <taxon>Streptomycetaceae</taxon>
        <taxon>Streptomyces</taxon>
    </lineage>
</organism>
<sequence>MPRTHQTNLEDAAVLNLTDDVSRRIDRIRKAADDTESARRRRERIMRTGSGH</sequence>
<accession>A0ABT6AFB5</accession>
<evidence type="ECO:0000313" key="2">
    <source>
        <dbReference type="EMBL" id="MDF3303343.1"/>
    </source>
</evidence>
<evidence type="ECO:0008006" key="4">
    <source>
        <dbReference type="Google" id="ProtNLM"/>
    </source>
</evidence>
<dbReference type="EMBL" id="JARJBB010000077">
    <property type="protein sequence ID" value="MDF3303343.1"/>
    <property type="molecule type" value="Genomic_DNA"/>
</dbReference>
<keyword evidence="3" id="KW-1185">Reference proteome</keyword>
<gene>
    <name evidence="2" type="ORF">P3H78_33020</name>
</gene>
<feature type="region of interest" description="Disordered" evidence="1">
    <location>
        <begin position="31"/>
        <end position="52"/>
    </location>
</feature>
<comment type="caution">
    <text evidence="2">The sequence shown here is derived from an EMBL/GenBank/DDBJ whole genome shotgun (WGS) entry which is preliminary data.</text>
</comment>
<reference evidence="2 3" key="1">
    <citation type="submission" date="2023-03" db="EMBL/GenBank/DDBJ databases">
        <title>Draft genome sequence of Streptomyces sp. K1PA1 isolated from peat swamp forest in Thailand.</title>
        <authorList>
            <person name="Klaysubun C."/>
            <person name="Duangmal K."/>
        </authorList>
    </citation>
    <scope>NUCLEOTIDE SEQUENCE [LARGE SCALE GENOMIC DNA]</scope>
    <source>
        <strain evidence="2 3">K1PA1</strain>
    </source>
</reference>
<name>A0ABT6AFB5_9ACTN</name>
<evidence type="ECO:0000256" key="1">
    <source>
        <dbReference type="SAM" id="MobiDB-lite"/>
    </source>
</evidence>
<evidence type="ECO:0000313" key="3">
    <source>
        <dbReference type="Proteomes" id="UP001221150"/>
    </source>
</evidence>
<proteinExistence type="predicted"/>
<dbReference type="Proteomes" id="UP001221150">
    <property type="component" value="Unassembled WGS sequence"/>
</dbReference>